<dbReference type="OrthoDB" id="153074at2759"/>
<dbReference type="Gene3D" id="3.40.50.720">
    <property type="entry name" value="NAD(P)-binding Rossmann-like Domain"/>
    <property type="match status" value="1"/>
</dbReference>
<dbReference type="PROSITE" id="PS00061">
    <property type="entry name" value="ADH_SHORT"/>
    <property type="match status" value="1"/>
</dbReference>
<keyword evidence="4" id="KW-0560">Oxidoreductase</keyword>
<gene>
    <name evidence="6" type="ORF">DL89DRAFT_266502</name>
</gene>
<organism evidence="6 7">
    <name type="scientific">Linderina pennispora</name>
    <dbReference type="NCBI Taxonomy" id="61395"/>
    <lineage>
        <taxon>Eukaryota</taxon>
        <taxon>Fungi</taxon>
        <taxon>Fungi incertae sedis</taxon>
        <taxon>Zoopagomycota</taxon>
        <taxon>Kickxellomycotina</taxon>
        <taxon>Kickxellomycetes</taxon>
        <taxon>Kickxellales</taxon>
        <taxon>Kickxellaceae</taxon>
        <taxon>Linderina</taxon>
    </lineage>
</organism>
<dbReference type="Proteomes" id="UP000193922">
    <property type="component" value="Unassembled WGS sequence"/>
</dbReference>
<comment type="subcellular location">
    <subcellularLocation>
        <location evidence="1">Cytoplasm</location>
    </subcellularLocation>
</comment>
<protein>
    <submittedName>
        <fullName evidence="6">NAD(P)-binding protein</fullName>
    </submittedName>
</protein>
<sequence>MTIYETEPEMYTEVREAVLAWDVHLLYKNYVRTHQTGLVSTTVLTSFHIVSVHPTKRIKNLASSCPSNKVIIVTEAIVLHLLSKDVSVVGVDLNKDGLQKLIDELIPGGPAILLLRPSSKMLSARAIFSGTLVALVNNAGIVQPIESPSCVLNVVAPLALIQKTLPYLRAINGRIINISSDASRYPLVNHAAYGATKAALSYITSVLAIEEPDITTIAFHPGVVDTPLCSAMEDEFQKVGERAKASADFIASMKIGAEVPGGIIGNLAIGAEHSLSGRYIAYNHDDLAKYA</sequence>
<dbReference type="GeneID" id="63803748"/>
<dbReference type="GO" id="GO:0005737">
    <property type="term" value="C:cytoplasm"/>
    <property type="evidence" value="ECO:0007669"/>
    <property type="project" value="UniProtKB-SubCell"/>
</dbReference>
<dbReference type="InterPro" id="IPR036291">
    <property type="entry name" value="NAD(P)-bd_dom_sf"/>
</dbReference>
<keyword evidence="3" id="KW-0521">NADP</keyword>
<comment type="caution">
    <text evidence="6">The sequence shown here is derived from an EMBL/GenBank/DDBJ whole genome shotgun (WGS) entry which is preliminary data.</text>
</comment>
<evidence type="ECO:0000256" key="2">
    <source>
        <dbReference type="ARBA" id="ARBA00022490"/>
    </source>
</evidence>
<evidence type="ECO:0000256" key="1">
    <source>
        <dbReference type="ARBA" id="ARBA00004496"/>
    </source>
</evidence>
<dbReference type="GO" id="GO:0004757">
    <property type="term" value="F:sepiapterin reductase (NADP+) activity"/>
    <property type="evidence" value="ECO:0007669"/>
    <property type="project" value="TreeGrafter"/>
</dbReference>
<dbReference type="PANTHER" id="PTHR44085:SF2">
    <property type="entry name" value="SEPIAPTERIN REDUCTASE"/>
    <property type="match status" value="1"/>
</dbReference>
<evidence type="ECO:0000256" key="5">
    <source>
        <dbReference type="RuleBase" id="RU000363"/>
    </source>
</evidence>
<dbReference type="InterPro" id="IPR002347">
    <property type="entry name" value="SDR_fam"/>
</dbReference>
<proteinExistence type="inferred from homology"/>
<keyword evidence="7" id="KW-1185">Reference proteome</keyword>
<evidence type="ECO:0000256" key="3">
    <source>
        <dbReference type="ARBA" id="ARBA00022857"/>
    </source>
</evidence>
<dbReference type="PRINTS" id="PR00081">
    <property type="entry name" value="GDHRDH"/>
</dbReference>
<dbReference type="Pfam" id="PF00106">
    <property type="entry name" value="adh_short"/>
    <property type="match status" value="1"/>
</dbReference>
<dbReference type="SUPFAM" id="SSF51735">
    <property type="entry name" value="NAD(P)-binding Rossmann-fold domains"/>
    <property type="match status" value="1"/>
</dbReference>
<evidence type="ECO:0000256" key="4">
    <source>
        <dbReference type="ARBA" id="ARBA00023002"/>
    </source>
</evidence>
<dbReference type="AlphaFoldDB" id="A0A1Y1WD75"/>
<evidence type="ECO:0000313" key="6">
    <source>
        <dbReference type="EMBL" id="ORX71483.1"/>
    </source>
</evidence>
<dbReference type="CDD" id="cd05233">
    <property type="entry name" value="SDR_c"/>
    <property type="match status" value="1"/>
</dbReference>
<dbReference type="GO" id="GO:0006729">
    <property type="term" value="P:tetrahydrobiopterin biosynthetic process"/>
    <property type="evidence" value="ECO:0007669"/>
    <property type="project" value="TreeGrafter"/>
</dbReference>
<name>A0A1Y1WD75_9FUNG</name>
<dbReference type="RefSeq" id="XP_040744998.1">
    <property type="nucleotide sequence ID" value="XM_040887100.1"/>
</dbReference>
<reference evidence="6 7" key="1">
    <citation type="submission" date="2016-07" db="EMBL/GenBank/DDBJ databases">
        <title>Pervasive Adenine N6-methylation of Active Genes in Fungi.</title>
        <authorList>
            <consortium name="DOE Joint Genome Institute"/>
            <person name="Mondo S.J."/>
            <person name="Dannebaum R.O."/>
            <person name="Kuo R.C."/>
            <person name="Labutti K."/>
            <person name="Haridas S."/>
            <person name="Kuo A."/>
            <person name="Salamov A."/>
            <person name="Ahrendt S.R."/>
            <person name="Lipzen A."/>
            <person name="Sullivan W."/>
            <person name="Andreopoulos W.B."/>
            <person name="Clum A."/>
            <person name="Lindquist E."/>
            <person name="Daum C."/>
            <person name="Ramamoorthy G.K."/>
            <person name="Gryganskyi A."/>
            <person name="Culley D."/>
            <person name="Magnuson J.K."/>
            <person name="James T.Y."/>
            <person name="O'Malley M.A."/>
            <person name="Stajich J.E."/>
            <person name="Spatafora J.W."/>
            <person name="Visel A."/>
            <person name="Grigoriev I.V."/>
        </authorList>
    </citation>
    <scope>NUCLEOTIDE SEQUENCE [LARGE SCALE GENOMIC DNA]</scope>
    <source>
        <strain evidence="6 7">ATCC 12442</strain>
    </source>
</reference>
<accession>A0A1Y1WD75</accession>
<keyword evidence="2" id="KW-0963">Cytoplasm</keyword>
<evidence type="ECO:0000313" key="7">
    <source>
        <dbReference type="Proteomes" id="UP000193922"/>
    </source>
</evidence>
<dbReference type="PANTHER" id="PTHR44085">
    <property type="entry name" value="SEPIAPTERIN REDUCTASE"/>
    <property type="match status" value="1"/>
</dbReference>
<dbReference type="InterPro" id="IPR020904">
    <property type="entry name" value="Sc_DH/Rdtase_CS"/>
</dbReference>
<dbReference type="InterPro" id="IPR051721">
    <property type="entry name" value="Biopterin_syn/organic_redct"/>
</dbReference>
<dbReference type="STRING" id="61395.A0A1Y1WD75"/>
<dbReference type="EMBL" id="MCFD01000004">
    <property type="protein sequence ID" value="ORX71483.1"/>
    <property type="molecule type" value="Genomic_DNA"/>
</dbReference>
<dbReference type="PRINTS" id="PR00080">
    <property type="entry name" value="SDRFAMILY"/>
</dbReference>
<comment type="similarity">
    <text evidence="5">Belongs to the short-chain dehydrogenases/reductases (SDR) family.</text>
</comment>